<gene>
    <name evidence="1" type="ORF">UFOVP1233_11</name>
</gene>
<accession>A0A6J5RCE3</accession>
<sequence length="124" mass="14138">MRDANVIPYREMVQPRHIFEINPNHQAWATKPDEVRTEVDAFISRDHVGLMLKAFIDALAHTDNFRFRRHVELVRWSLALPGCLSAPVIAKMYGITKQALHKRGAAVRNGLPVGDAARFKPTKR</sequence>
<name>A0A6J5RCE3_9CAUD</name>
<protein>
    <submittedName>
        <fullName evidence="1">Uncharacterized protein</fullName>
    </submittedName>
</protein>
<organism evidence="1">
    <name type="scientific">uncultured Caudovirales phage</name>
    <dbReference type="NCBI Taxonomy" id="2100421"/>
    <lineage>
        <taxon>Viruses</taxon>
        <taxon>Duplodnaviria</taxon>
        <taxon>Heunggongvirae</taxon>
        <taxon>Uroviricota</taxon>
        <taxon>Caudoviricetes</taxon>
        <taxon>Peduoviridae</taxon>
        <taxon>Maltschvirus</taxon>
        <taxon>Maltschvirus maltsch</taxon>
    </lineage>
</organism>
<reference evidence="1" key="1">
    <citation type="submission" date="2020-05" db="EMBL/GenBank/DDBJ databases">
        <authorList>
            <person name="Chiriac C."/>
            <person name="Salcher M."/>
            <person name="Ghai R."/>
            <person name="Kavagutti S V."/>
        </authorList>
    </citation>
    <scope>NUCLEOTIDE SEQUENCE</scope>
</reference>
<dbReference type="EMBL" id="LR797187">
    <property type="protein sequence ID" value="CAB4192136.1"/>
    <property type="molecule type" value="Genomic_DNA"/>
</dbReference>
<evidence type="ECO:0000313" key="1">
    <source>
        <dbReference type="EMBL" id="CAB4192136.1"/>
    </source>
</evidence>
<proteinExistence type="predicted"/>